<dbReference type="InterPro" id="IPR013762">
    <property type="entry name" value="Integrase-like_cat_sf"/>
</dbReference>
<dbReference type="InterPro" id="IPR002104">
    <property type="entry name" value="Integrase_catalytic"/>
</dbReference>
<feature type="domain" description="Core-binding (CB)" evidence="6">
    <location>
        <begin position="61"/>
        <end position="140"/>
    </location>
</feature>
<dbReference type="Pfam" id="PF00589">
    <property type="entry name" value="Phage_integrase"/>
    <property type="match status" value="1"/>
</dbReference>
<dbReference type="KEGG" id="ppr:PBPRB1675"/>
<dbReference type="GO" id="GO:0003677">
    <property type="term" value="F:DNA binding"/>
    <property type="evidence" value="ECO:0007669"/>
    <property type="project" value="UniProtKB-UniRule"/>
</dbReference>
<dbReference type="Proteomes" id="UP000000593">
    <property type="component" value="Chromosome 2"/>
</dbReference>
<evidence type="ECO:0000256" key="1">
    <source>
        <dbReference type="ARBA" id="ARBA00022908"/>
    </source>
</evidence>
<keyword evidence="1" id="KW-0229">DNA integration</keyword>
<evidence type="ECO:0000313" key="7">
    <source>
        <dbReference type="EMBL" id="CAG23535.1"/>
    </source>
</evidence>
<accession>Q6LGP5</accession>
<dbReference type="InterPro" id="IPR010998">
    <property type="entry name" value="Integrase_recombinase_N"/>
</dbReference>
<evidence type="ECO:0000259" key="6">
    <source>
        <dbReference type="PROSITE" id="PS51900"/>
    </source>
</evidence>
<dbReference type="InterPro" id="IPR011010">
    <property type="entry name" value="DNA_brk_join_enz"/>
</dbReference>
<dbReference type="InterPro" id="IPR057084">
    <property type="entry name" value="Int_N"/>
</dbReference>
<evidence type="ECO:0000256" key="4">
    <source>
        <dbReference type="PROSITE-ProRule" id="PRU01248"/>
    </source>
</evidence>
<dbReference type="PANTHER" id="PTHR30349">
    <property type="entry name" value="PHAGE INTEGRASE-RELATED"/>
    <property type="match status" value="1"/>
</dbReference>
<feature type="domain" description="Tyr recombinase" evidence="5">
    <location>
        <begin position="162"/>
        <end position="318"/>
    </location>
</feature>
<dbReference type="InterPro" id="IPR050090">
    <property type="entry name" value="Tyrosine_recombinase_XerCD"/>
</dbReference>
<evidence type="ECO:0000256" key="3">
    <source>
        <dbReference type="ARBA" id="ARBA00023172"/>
    </source>
</evidence>
<dbReference type="STRING" id="298386.PBPRB1675"/>
<dbReference type="PROSITE" id="PS51898">
    <property type="entry name" value="TYR_RECOMBINASE"/>
    <property type="match status" value="1"/>
</dbReference>
<dbReference type="GO" id="GO:0006310">
    <property type="term" value="P:DNA recombination"/>
    <property type="evidence" value="ECO:0007669"/>
    <property type="project" value="UniProtKB-KW"/>
</dbReference>
<dbReference type="PROSITE" id="PS51900">
    <property type="entry name" value="CB"/>
    <property type="match status" value="1"/>
</dbReference>
<dbReference type="Gene3D" id="1.10.443.10">
    <property type="entry name" value="Intergrase catalytic core"/>
    <property type="match status" value="1"/>
</dbReference>
<evidence type="ECO:0000313" key="8">
    <source>
        <dbReference type="Proteomes" id="UP000000593"/>
    </source>
</evidence>
<dbReference type="eggNOG" id="COG0582">
    <property type="taxonomic scope" value="Bacteria"/>
</dbReference>
<keyword evidence="3" id="KW-0233">DNA recombination</keyword>
<reference evidence="8" key="1">
    <citation type="journal article" date="2005" name="Science">
        <title>Life at depth: Photobacterium profundum genome sequence and expression analysis.</title>
        <authorList>
            <person name="Vezzi A."/>
            <person name="Campanaro S."/>
            <person name="D'Angelo M."/>
            <person name="Simonato F."/>
            <person name="Vitulo N."/>
            <person name="Lauro F.M."/>
            <person name="Cestaro A."/>
            <person name="Malacrida G."/>
            <person name="Simionati B."/>
            <person name="Cannata N."/>
            <person name="Romualdi C."/>
            <person name="Bartlett D.H."/>
            <person name="Valle G."/>
        </authorList>
    </citation>
    <scope>NUCLEOTIDE SEQUENCE [LARGE SCALE GENOMIC DNA]</scope>
    <source>
        <strain evidence="8">ATCC BAA-1253 / SS9</strain>
    </source>
</reference>
<name>Q6LGP5_PHOPR</name>
<evidence type="ECO:0000256" key="2">
    <source>
        <dbReference type="ARBA" id="ARBA00023125"/>
    </source>
</evidence>
<keyword evidence="2 4" id="KW-0238">DNA-binding</keyword>
<dbReference type="EMBL" id="CR378680">
    <property type="protein sequence ID" value="CAG23535.1"/>
    <property type="molecule type" value="Genomic_DNA"/>
</dbReference>
<evidence type="ECO:0000259" key="5">
    <source>
        <dbReference type="PROSITE" id="PS51898"/>
    </source>
</evidence>
<dbReference type="Pfam" id="PF24624">
    <property type="entry name" value="Int_N"/>
    <property type="match status" value="1"/>
</dbReference>
<sequence>MYMSIKKLDDGQYQVDVRPKGSEGRRYRRKFSTKREATAYERYIQAQAHNRAWIEKSSDKRKLSEAISLWWRYHGQLLKEGAQSKKKLENLSQRMNNPMLCQVTKKRIIDYRSDRLSSGISPRTINKEVALLSGVFTQMINAEEYHHEHPIIGLRKLKERKQEMAFLSSSEISFLLQHASGDMKKIAKICLATGARWNEANDLRAENVTPYRVTFVATKNGNNRTTPISKELFDEISSEKSGRLFTPCYDKFYLFFKSLNFNLPKGQAVHVLRHTFASHFMQNGGNILTLQKALGHATIQQTMEYAHFSPDYLQDVVALNPLNERP</sequence>
<dbReference type="CDD" id="cd00796">
    <property type="entry name" value="INT_Rci_Hp1_C"/>
    <property type="match status" value="1"/>
</dbReference>
<protein>
    <submittedName>
        <fullName evidence="7">Hypothetical bacteriophage integrase</fullName>
    </submittedName>
</protein>
<dbReference type="InterPro" id="IPR044068">
    <property type="entry name" value="CB"/>
</dbReference>
<keyword evidence="8" id="KW-1185">Reference proteome</keyword>
<dbReference type="SUPFAM" id="SSF56349">
    <property type="entry name" value="DNA breaking-rejoining enzymes"/>
    <property type="match status" value="1"/>
</dbReference>
<dbReference type="HOGENOM" id="CLU_027562_44_0_6"/>
<dbReference type="GO" id="GO:0015074">
    <property type="term" value="P:DNA integration"/>
    <property type="evidence" value="ECO:0007669"/>
    <property type="project" value="UniProtKB-KW"/>
</dbReference>
<dbReference type="Gene3D" id="1.10.150.130">
    <property type="match status" value="1"/>
</dbReference>
<dbReference type="AlphaFoldDB" id="Q6LGP5"/>
<gene>
    <name evidence="7" type="primary">Z2966</name>
    <name evidence="7" type="ordered locus">PBPRB1675</name>
</gene>
<organism evidence="7 8">
    <name type="scientific">Photobacterium profundum (strain SS9)</name>
    <dbReference type="NCBI Taxonomy" id="298386"/>
    <lineage>
        <taxon>Bacteria</taxon>
        <taxon>Pseudomonadati</taxon>
        <taxon>Pseudomonadota</taxon>
        <taxon>Gammaproteobacteria</taxon>
        <taxon>Vibrionales</taxon>
        <taxon>Vibrionaceae</taxon>
        <taxon>Photobacterium</taxon>
    </lineage>
</organism>
<dbReference type="PANTHER" id="PTHR30349:SF93">
    <property type="entry name" value="FELS-2 PROPHAGE PROTEIN"/>
    <property type="match status" value="1"/>
</dbReference>
<proteinExistence type="predicted"/>